<feature type="coiled-coil region" evidence="7">
    <location>
        <begin position="139"/>
        <end position="173"/>
    </location>
</feature>
<comment type="similarity">
    <text evidence="2 6">Belongs to the RRF family.</text>
</comment>
<organism evidence="9">
    <name type="scientific">Thermorudis peleae</name>
    <dbReference type="NCBI Taxonomy" id="1382356"/>
    <lineage>
        <taxon>Bacteria</taxon>
        <taxon>Pseudomonadati</taxon>
        <taxon>Thermomicrobiota</taxon>
        <taxon>Thermomicrobia</taxon>
        <taxon>Thermomicrobia incertae sedis</taxon>
        <taxon>Thermorudis</taxon>
    </lineage>
</organism>
<comment type="caution">
    <text evidence="9">The sequence shown here is derived from an EMBL/GenBank/DDBJ whole genome shotgun (WGS) entry which is preliminary data.</text>
</comment>
<comment type="subcellular location">
    <subcellularLocation>
        <location evidence="1 6">Cytoplasm</location>
    </subcellularLocation>
</comment>
<dbReference type="AlphaFoldDB" id="A0A831X7M1"/>
<evidence type="ECO:0000313" key="9">
    <source>
        <dbReference type="EMBL" id="HEG91347.1"/>
    </source>
</evidence>
<evidence type="ECO:0000256" key="4">
    <source>
        <dbReference type="ARBA" id="ARBA00022917"/>
    </source>
</evidence>
<evidence type="ECO:0000256" key="1">
    <source>
        <dbReference type="ARBA" id="ARBA00004496"/>
    </source>
</evidence>
<dbReference type="GO" id="GO:0005737">
    <property type="term" value="C:cytoplasm"/>
    <property type="evidence" value="ECO:0007669"/>
    <property type="project" value="UniProtKB-SubCell"/>
</dbReference>
<evidence type="ECO:0000256" key="3">
    <source>
        <dbReference type="ARBA" id="ARBA00022490"/>
    </source>
</evidence>
<dbReference type="NCBIfam" id="TIGR00496">
    <property type="entry name" value="frr"/>
    <property type="match status" value="1"/>
</dbReference>
<gene>
    <name evidence="6" type="primary">frr</name>
    <name evidence="9" type="ORF">ENP34_07885</name>
</gene>
<keyword evidence="4 6" id="KW-0648">Protein biosynthesis</keyword>
<dbReference type="InterPro" id="IPR023584">
    <property type="entry name" value="Ribosome_recyc_fac_dom"/>
</dbReference>
<evidence type="ECO:0000259" key="8">
    <source>
        <dbReference type="Pfam" id="PF01765"/>
    </source>
</evidence>
<dbReference type="PANTHER" id="PTHR20982:SF3">
    <property type="entry name" value="MITOCHONDRIAL RIBOSOME RECYCLING FACTOR PSEUDO 1"/>
    <property type="match status" value="1"/>
</dbReference>
<dbReference type="InterPro" id="IPR036191">
    <property type="entry name" value="RRF_sf"/>
</dbReference>
<evidence type="ECO:0000256" key="6">
    <source>
        <dbReference type="HAMAP-Rule" id="MF_00040"/>
    </source>
</evidence>
<name>A0A831X7M1_9BACT</name>
<accession>A0A831X7M1</accession>
<dbReference type="EMBL" id="DSIY01000190">
    <property type="protein sequence ID" value="HEG91347.1"/>
    <property type="molecule type" value="Genomic_DNA"/>
</dbReference>
<reference evidence="9" key="1">
    <citation type="journal article" date="2020" name="mSystems">
        <title>Genome- and Community-Level Interaction Insights into Carbon Utilization and Element Cycling Functions of Hydrothermarchaeota in Hydrothermal Sediment.</title>
        <authorList>
            <person name="Zhou Z."/>
            <person name="Liu Y."/>
            <person name="Xu W."/>
            <person name="Pan J."/>
            <person name="Luo Z.H."/>
            <person name="Li M."/>
        </authorList>
    </citation>
    <scope>NUCLEOTIDE SEQUENCE [LARGE SCALE GENOMIC DNA]</scope>
    <source>
        <strain evidence="9">SpSt-210</strain>
    </source>
</reference>
<keyword evidence="3 6" id="KW-0963">Cytoplasm</keyword>
<dbReference type="FunFam" id="1.10.132.20:FF:000001">
    <property type="entry name" value="Ribosome-recycling factor"/>
    <property type="match status" value="1"/>
</dbReference>
<proteinExistence type="inferred from homology"/>
<comment type="function">
    <text evidence="5 6">Responsible for the release of ribosomes from messenger RNA at the termination of protein biosynthesis. May increase the efficiency of translation by recycling ribosomes from one round of translation to another.</text>
</comment>
<evidence type="ECO:0000256" key="7">
    <source>
        <dbReference type="SAM" id="Coils"/>
    </source>
</evidence>
<protein>
    <recommendedName>
        <fullName evidence="6">Ribosome-recycling factor</fullName>
        <shortName evidence="6">RRF</shortName>
    </recommendedName>
    <alternativeName>
        <fullName evidence="6">Ribosome-releasing factor</fullName>
    </alternativeName>
</protein>
<sequence>MLENIFDNAEQRMKKSLELLRHELAGIRAGRASPGLIEHLEVNYYGTPMPLNQLATISAPEPRMLVVQAWDRNAVSAIEKALRTSDLGLNPSTDGQLIRISLPPLTEERRKSLVKLVREHVEETKVAIRNVRRDALSDLKDLLRNKQIGEDDERRAEERLQELTNRYIVEAEKIGKQKEHDILEV</sequence>
<dbReference type="Pfam" id="PF01765">
    <property type="entry name" value="RRF"/>
    <property type="match status" value="1"/>
</dbReference>
<dbReference type="InterPro" id="IPR002661">
    <property type="entry name" value="Ribosome_recyc_fac"/>
</dbReference>
<dbReference type="FunFam" id="3.30.1360.40:FF:000001">
    <property type="entry name" value="Ribosome-recycling factor"/>
    <property type="match status" value="1"/>
</dbReference>
<dbReference type="GO" id="GO:0043023">
    <property type="term" value="F:ribosomal large subunit binding"/>
    <property type="evidence" value="ECO:0007669"/>
    <property type="project" value="TreeGrafter"/>
</dbReference>
<evidence type="ECO:0000256" key="2">
    <source>
        <dbReference type="ARBA" id="ARBA00005912"/>
    </source>
</evidence>
<dbReference type="HAMAP" id="MF_00040">
    <property type="entry name" value="RRF"/>
    <property type="match status" value="1"/>
</dbReference>
<keyword evidence="7" id="KW-0175">Coiled coil</keyword>
<dbReference type="GO" id="GO:0006415">
    <property type="term" value="P:translational termination"/>
    <property type="evidence" value="ECO:0007669"/>
    <property type="project" value="UniProtKB-UniRule"/>
</dbReference>
<dbReference type="PANTHER" id="PTHR20982">
    <property type="entry name" value="RIBOSOME RECYCLING FACTOR"/>
    <property type="match status" value="1"/>
</dbReference>
<dbReference type="CDD" id="cd00520">
    <property type="entry name" value="RRF"/>
    <property type="match status" value="1"/>
</dbReference>
<dbReference type="Gene3D" id="3.30.1360.40">
    <property type="match status" value="1"/>
</dbReference>
<evidence type="ECO:0000256" key="5">
    <source>
        <dbReference type="ARBA" id="ARBA00025050"/>
    </source>
</evidence>
<dbReference type="Gene3D" id="1.10.132.20">
    <property type="entry name" value="Ribosome-recycling factor"/>
    <property type="match status" value="1"/>
</dbReference>
<dbReference type="SUPFAM" id="SSF55194">
    <property type="entry name" value="Ribosome recycling factor, RRF"/>
    <property type="match status" value="1"/>
</dbReference>
<feature type="domain" description="Ribosome recycling factor" evidence="8">
    <location>
        <begin position="20"/>
        <end position="183"/>
    </location>
</feature>